<protein>
    <recommendedName>
        <fullName evidence="4">Leucyl/phenylalanyl-tRNA--protein transferase</fullName>
        <ecNumber evidence="4">2.3.2.6</ecNumber>
    </recommendedName>
    <alternativeName>
        <fullName evidence="4">L/F-transferase</fullName>
    </alternativeName>
    <alternativeName>
        <fullName evidence="4">Leucyltransferase</fullName>
    </alternativeName>
    <alternativeName>
        <fullName evidence="4">Phenyalanyltransferase</fullName>
    </alternativeName>
</protein>
<dbReference type="Pfam" id="PF03588">
    <property type="entry name" value="Leu_Phe_trans"/>
    <property type="match status" value="1"/>
</dbReference>
<dbReference type="GO" id="GO:0008914">
    <property type="term" value="F:leucyl-tRNA--protein transferase activity"/>
    <property type="evidence" value="ECO:0007669"/>
    <property type="project" value="UniProtKB-EC"/>
</dbReference>
<proteinExistence type="inferred from homology"/>
<dbReference type="PANTHER" id="PTHR30098:SF2">
    <property type="entry name" value="LEUCYL_PHENYLALANYL-TRNA--PROTEIN TRANSFERASE"/>
    <property type="match status" value="1"/>
</dbReference>
<comment type="catalytic activity">
    <reaction evidence="4">
        <text>L-phenylalanyl-tRNA(Phe) + an N-terminal L-alpha-aminoacyl-[protein] = an N-terminal L-phenylalanyl-L-alpha-aminoacyl-[protein] + tRNA(Phe)</text>
        <dbReference type="Rhea" id="RHEA:43632"/>
        <dbReference type="Rhea" id="RHEA-COMP:9668"/>
        <dbReference type="Rhea" id="RHEA-COMP:9699"/>
        <dbReference type="Rhea" id="RHEA-COMP:10636"/>
        <dbReference type="Rhea" id="RHEA-COMP:10637"/>
        <dbReference type="ChEBI" id="CHEBI:78442"/>
        <dbReference type="ChEBI" id="CHEBI:78531"/>
        <dbReference type="ChEBI" id="CHEBI:78597"/>
        <dbReference type="ChEBI" id="CHEBI:83561"/>
        <dbReference type="EC" id="2.3.2.6"/>
    </reaction>
</comment>
<keyword evidence="2 4" id="KW-0808">Transferase</keyword>
<sequence length="232" mass="26776">MYKLTKELYFPNVETAHSSGIVAFGGDLSPERLILAYKSGIFPWFEDGEEITWFAPEERMVLFLNQLKISKSTRNLINRNIFKTTFNTAFENVITQCQQIKRSGQLGTWITDDMLKAYLKLHEMGYAKSVEVWQNEELVGGLYGIDLGHIFCGESMFSKVSNASKMAFIALTQKLKAENYQLIDCQVYNDYLAQLGAEEIPRELFMQILNRQLKVVYEDETLDSLSKKFLMR</sequence>
<dbReference type="RefSeq" id="WP_257499892.1">
    <property type="nucleotide sequence ID" value="NZ_CP102382.1"/>
</dbReference>
<comment type="catalytic activity">
    <reaction evidence="4">
        <text>N-terminal L-lysyl-[protein] + L-leucyl-tRNA(Leu) = N-terminal L-leucyl-L-lysyl-[protein] + tRNA(Leu) + H(+)</text>
        <dbReference type="Rhea" id="RHEA:12340"/>
        <dbReference type="Rhea" id="RHEA-COMP:9613"/>
        <dbReference type="Rhea" id="RHEA-COMP:9622"/>
        <dbReference type="Rhea" id="RHEA-COMP:12670"/>
        <dbReference type="Rhea" id="RHEA-COMP:12671"/>
        <dbReference type="ChEBI" id="CHEBI:15378"/>
        <dbReference type="ChEBI" id="CHEBI:65249"/>
        <dbReference type="ChEBI" id="CHEBI:78442"/>
        <dbReference type="ChEBI" id="CHEBI:78494"/>
        <dbReference type="ChEBI" id="CHEBI:133043"/>
        <dbReference type="EC" id="2.3.2.6"/>
    </reaction>
</comment>
<dbReference type="PANTHER" id="PTHR30098">
    <property type="entry name" value="LEUCYL/PHENYLALANYL-TRNA--PROTEIN TRANSFERASE"/>
    <property type="match status" value="1"/>
</dbReference>
<keyword evidence="3 4" id="KW-0012">Acyltransferase</keyword>
<evidence type="ECO:0000313" key="5">
    <source>
        <dbReference type="EMBL" id="UUV21973.1"/>
    </source>
</evidence>
<name>A0ABY5NU46_9FLAO</name>
<dbReference type="EMBL" id="CP102382">
    <property type="protein sequence ID" value="UUV21973.1"/>
    <property type="molecule type" value="Genomic_DNA"/>
</dbReference>
<gene>
    <name evidence="4 5" type="primary">aat</name>
    <name evidence="5" type="ORF">NPX36_02715</name>
</gene>
<dbReference type="NCBIfam" id="TIGR00667">
    <property type="entry name" value="aat"/>
    <property type="match status" value="1"/>
</dbReference>
<dbReference type="InterPro" id="IPR016181">
    <property type="entry name" value="Acyl_CoA_acyltransferase"/>
</dbReference>
<dbReference type="InterPro" id="IPR042203">
    <property type="entry name" value="Leu/Phe-tRNA_Trfase_C"/>
</dbReference>
<keyword evidence="1 4" id="KW-0963">Cytoplasm</keyword>
<organism evidence="5 6">
    <name type="scientific">Paenimyroides aestuarii</name>
    <dbReference type="NCBI Taxonomy" id="2968490"/>
    <lineage>
        <taxon>Bacteria</taxon>
        <taxon>Pseudomonadati</taxon>
        <taxon>Bacteroidota</taxon>
        <taxon>Flavobacteriia</taxon>
        <taxon>Flavobacteriales</taxon>
        <taxon>Flavobacteriaceae</taxon>
        <taxon>Paenimyroides</taxon>
    </lineage>
</organism>
<dbReference type="Proteomes" id="UP001317001">
    <property type="component" value="Chromosome"/>
</dbReference>
<dbReference type="HAMAP" id="MF_00688">
    <property type="entry name" value="Leu_Phe_trans"/>
    <property type="match status" value="1"/>
</dbReference>
<dbReference type="SUPFAM" id="SSF55729">
    <property type="entry name" value="Acyl-CoA N-acyltransferases (Nat)"/>
    <property type="match status" value="1"/>
</dbReference>
<dbReference type="InterPro" id="IPR004616">
    <property type="entry name" value="Leu/Phe-tRNA_Trfase"/>
</dbReference>
<dbReference type="Gene3D" id="3.40.630.70">
    <property type="entry name" value="Leucyl/phenylalanyl-tRNA-protein transferase, C-terminal domain"/>
    <property type="match status" value="1"/>
</dbReference>
<comment type="function">
    <text evidence="4">Functions in the N-end rule pathway of protein degradation where it conjugates Leu, Phe and, less efficiently, Met from aminoacyl-tRNAs to the N-termini of proteins containing an N-terminal arginine or lysine.</text>
</comment>
<evidence type="ECO:0000256" key="1">
    <source>
        <dbReference type="ARBA" id="ARBA00022490"/>
    </source>
</evidence>
<accession>A0ABY5NU46</accession>
<comment type="subcellular location">
    <subcellularLocation>
        <location evidence="4">Cytoplasm</location>
    </subcellularLocation>
</comment>
<dbReference type="InterPro" id="IPR042221">
    <property type="entry name" value="Leu/Phe-tRNA_Trfase_N"/>
</dbReference>
<reference evidence="5 6" key="1">
    <citation type="submission" date="2022-08" db="EMBL/GenBank/DDBJ databases">
        <title>Myroides zhujiangensis sp. nov., a novel bacterium isolated from sediment in the Pearl River Estuary.</title>
        <authorList>
            <person name="Cui L."/>
        </authorList>
    </citation>
    <scope>NUCLEOTIDE SEQUENCE [LARGE SCALE GENOMIC DNA]</scope>
    <source>
        <strain evidence="5 6">SCSIO 72103</strain>
    </source>
</reference>
<comment type="catalytic activity">
    <reaction evidence="4">
        <text>N-terminal L-arginyl-[protein] + L-leucyl-tRNA(Leu) = N-terminal L-leucyl-L-arginyl-[protein] + tRNA(Leu) + H(+)</text>
        <dbReference type="Rhea" id="RHEA:50416"/>
        <dbReference type="Rhea" id="RHEA-COMP:9613"/>
        <dbReference type="Rhea" id="RHEA-COMP:9622"/>
        <dbReference type="Rhea" id="RHEA-COMP:12672"/>
        <dbReference type="Rhea" id="RHEA-COMP:12673"/>
        <dbReference type="ChEBI" id="CHEBI:15378"/>
        <dbReference type="ChEBI" id="CHEBI:64719"/>
        <dbReference type="ChEBI" id="CHEBI:78442"/>
        <dbReference type="ChEBI" id="CHEBI:78494"/>
        <dbReference type="ChEBI" id="CHEBI:133044"/>
        <dbReference type="EC" id="2.3.2.6"/>
    </reaction>
</comment>
<evidence type="ECO:0000256" key="3">
    <source>
        <dbReference type="ARBA" id="ARBA00023315"/>
    </source>
</evidence>
<evidence type="ECO:0000256" key="2">
    <source>
        <dbReference type="ARBA" id="ARBA00022679"/>
    </source>
</evidence>
<evidence type="ECO:0000256" key="4">
    <source>
        <dbReference type="HAMAP-Rule" id="MF_00688"/>
    </source>
</evidence>
<evidence type="ECO:0000313" key="6">
    <source>
        <dbReference type="Proteomes" id="UP001317001"/>
    </source>
</evidence>
<dbReference type="EC" id="2.3.2.6" evidence="4"/>
<comment type="similarity">
    <text evidence="4">Belongs to the L/F-transferase family.</text>
</comment>
<dbReference type="Gene3D" id="3.30.70.3550">
    <property type="entry name" value="Leucyl/phenylalanyl-tRNA-protein transferase, N-terminal domain"/>
    <property type="match status" value="1"/>
</dbReference>
<keyword evidence="6" id="KW-1185">Reference proteome</keyword>